<evidence type="ECO:0000313" key="3">
    <source>
        <dbReference type="EMBL" id="ONG39239.1"/>
    </source>
</evidence>
<keyword evidence="1" id="KW-0812">Transmembrane</keyword>
<feature type="transmembrane region" description="Helical" evidence="1">
    <location>
        <begin position="93"/>
        <end position="110"/>
    </location>
</feature>
<dbReference type="GO" id="GO:0016020">
    <property type="term" value="C:membrane"/>
    <property type="evidence" value="ECO:0007669"/>
    <property type="project" value="InterPro"/>
</dbReference>
<feature type="domain" description="EamA" evidence="2">
    <location>
        <begin position="153"/>
        <end position="285"/>
    </location>
</feature>
<feature type="transmembrane region" description="Helical" evidence="1">
    <location>
        <begin position="117"/>
        <end position="136"/>
    </location>
</feature>
<dbReference type="InterPro" id="IPR000620">
    <property type="entry name" value="EamA_dom"/>
</dbReference>
<feature type="transmembrane region" description="Helical" evidence="1">
    <location>
        <begin position="148"/>
        <end position="167"/>
    </location>
</feature>
<comment type="caution">
    <text evidence="3">The sequence shown here is derived from an EMBL/GenBank/DDBJ whole genome shotgun (WGS) entry which is preliminary data.</text>
</comment>
<feature type="transmembrane region" description="Helical" evidence="1">
    <location>
        <begin position="241"/>
        <end position="263"/>
    </location>
</feature>
<name>A0A1S8CSZ1_9GAMM</name>
<dbReference type="InterPro" id="IPR037185">
    <property type="entry name" value="EmrE-like"/>
</dbReference>
<keyword evidence="4" id="KW-1185">Reference proteome</keyword>
<feature type="domain" description="EamA" evidence="2">
    <location>
        <begin position="4"/>
        <end position="133"/>
    </location>
</feature>
<accession>A0A1S8CSZ1</accession>
<evidence type="ECO:0000259" key="2">
    <source>
        <dbReference type="Pfam" id="PF00892"/>
    </source>
</evidence>
<evidence type="ECO:0000256" key="1">
    <source>
        <dbReference type="SAM" id="Phobius"/>
    </source>
</evidence>
<keyword evidence="1" id="KW-1133">Transmembrane helix</keyword>
<sequence length="289" mass="31091">MTELLLAALCSVLVSLVLKWSKSQGFTAIALISWNYVAAIGLSAVLLKPNFSSLQHINSGSWLAFLALGLLLPVIFVTLARSLHHAGLIKTEVAQRMSLVLSLLAAFLLFAESFNWLKLLGIVLGLGGVLGLILSSKGSSKSVGALKHSGGLLLAVWAGYAAVDVLLKYISTLGYSTSIALCASFGIALLGLCLWQAIQRQWKPLLQPRHIGLGLMLGTLNFCNIWFYIKAHQQLASNPAIVFASMNILVVVLSVVAGVVLFREKLKKSGWGFVALSLMAILLLYYARI</sequence>
<dbReference type="RefSeq" id="WP_076878485.1">
    <property type="nucleotide sequence ID" value="NZ_MLCN01000025.1"/>
</dbReference>
<dbReference type="Proteomes" id="UP000192132">
    <property type="component" value="Unassembled WGS sequence"/>
</dbReference>
<proteinExistence type="predicted"/>
<feature type="transmembrane region" description="Helical" evidence="1">
    <location>
        <begin position="269"/>
        <end position="287"/>
    </location>
</feature>
<dbReference type="STRING" id="1907941.BKE30_10060"/>
<dbReference type="Gene3D" id="1.10.3730.20">
    <property type="match status" value="1"/>
</dbReference>
<feature type="transmembrane region" description="Helical" evidence="1">
    <location>
        <begin position="210"/>
        <end position="229"/>
    </location>
</feature>
<feature type="transmembrane region" description="Helical" evidence="1">
    <location>
        <begin position="29"/>
        <end position="47"/>
    </location>
</feature>
<reference evidence="3 4" key="1">
    <citation type="submission" date="2016-10" db="EMBL/GenBank/DDBJ databases">
        <title>Draft Genome sequence of Alkanindiges sp. strain H1.</title>
        <authorList>
            <person name="Subhash Y."/>
            <person name="Lee S."/>
        </authorList>
    </citation>
    <scope>NUCLEOTIDE SEQUENCE [LARGE SCALE GENOMIC DNA]</scope>
    <source>
        <strain evidence="3 4">H1</strain>
    </source>
</reference>
<gene>
    <name evidence="3" type="ORF">BKE30_10060</name>
</gene>
<keyword evidence="1" id="KW-0472">Membrane</keyword>
<dbReference type="EMBL" id="MLCN01000025">
    <property type="protein sequence ID" value="ONG39239.1"/>
    <property type="molecule type" value="Genomic_DNA"/>
</dbReference>
<evidence type="ECO:0000313" key="4">
    <source>
        <dbReference type="Proteomes" id="UP000192132"/>
    </source>
</evidence>
<feature type="transmembrane region" description="Helical" evidence="1">
    <location>
        <begin position="59"/>
        <end position="81"/>
    </location>
</feature>
<protein>
    <recommendedName>
        <fullName evidence="2">EamA domain-containing protein</fullName>
    </recommendedName>
</protein>
<feature type="transmembrane region" description="Helical" evidence="1">
    <location>
        <begin position="179"/>
        <end position="198"/>
    </location>
</feature>
<dbReference type="Pfam" id="PF00892">
    <property type="entry name" value="EamA"/>
    <property type="match status" value="2"/>
</dbReference>
<dbReference type="AlphaFoldDB" id="A0A1S8CSZ1"/>
<dbReference type="OrthoDB" id="1524053at2"/>
<organism evidence="3 4">
    <name type="scientific">Alkanindiges hydrocarboniclasticus</name>
    <dbReference type="NCBI Taxonomy" id="1907941"/>
    <lineage>
        <taxon>Bacteria</taxon>
        <taxon>Pseudomonadati</taxon>
        <taxon>Pseudomonadota</taxon>
        <taxon>Gammaproteobacteria</taxon>
        <taxon>Moraxellales</taxon>
        <taxon>Moraxellaceae</taxon>
        <taxon>Alkanindiges</taxon>
    </lineage>
</organism>
<dbReference type="SUPFAM" id="SSF103481">
    <property type="entry name" value="Multidrug resistance efflux transporter EmrE"/>
    <property type="match status" value="2"/>
</dbReference>